<feature type="domain" description="DUF2264" evidence="3">
    <location>
        <begin position="140"/>
        <end position="215"/>
    </location>
</feature>
<feature type="compositionally biased region" description="Polar residues" evidence="1">
    <location>
        <begin position="279"/>
        <end position="288"/>
    </location>
</feature>
<evidence type="ECO:0000313" key="4">
    <source>
        <dbReference type="EMBL" id="QPG96389.1"/>
    </source>
</evidence>
<name>A0A7S9KP09_EPIFF</name>
<feature type="region of interest" description="Disordered" evidence="1">
    <location>
        <begin position="260"/>
        <end position="288"/>
    </location>
</feature>
<dbReference type="InterPro" id="IPR049237">
    <property type="entry name" value="DUF2264_C"/>
</dbReference>
<evidence type="ECO:0000259" key="2">
    <source>
        <dbReference type="Pfam" id="PF10022"/>
    </source>
</evidence>
<dbReference type="PANTHER" id="PTHR35339:SF4">
    <property type="entry name" value="LINALOOL DEHYDRATASE_ISOMERASE DOMAIN-CONTAINING PROTEIN"/>
    <property type="match status" value="1"/>
</dbReference>
<dbReference type="InterPro" id="IPR049349">
    <property type="entry name" value="DUF2264_N"/>
</dbReference>
<evidence type="ECO:0000256" key="1">
    <source>
        <dbReference type="SAM" id="MobiDB-lite"/>
    </source>
</evidence>
<protein>
    <submittedName>
        <fullName evidence="4">Uncharacterized protein</fullName>
    </submittedName>
</protein>
<proteinExistence type="predicted"/>
<gene>
    <name evidence="4" type="ORF">C2857_004046</name>
</gene>
<dbReference type="Pfam" id="PF20938">
    <property type="entry name" value="DUF2264_C"/>
    <property type="match status" value="1"/>
</dbReference>
<dbReference type="OrthoDB" id="5150166at2759"/>
<accession>A0A7S9KP09</accession>
<organism evidence="4 5">
    <name type="scientific">Epichloe festucae (strain Fl1)</name>
    <dbReference type="NCBI Taxonomy" id="877507"/>
    <lineage>
        <taxon>Eukaryota</taxon>
        <taxon>Fungi</taxon>
        <taxon>Dikarya</taxon>
        <taxon>Ascomycota</taxon>
        <taxon>Pezizomycotina</taxon>
        <taxon>Sordariomycetes</taxon>
        <taxon>Hypocreomycetidae</taxon>
        <taxon>Hypocreales</taxon>
        <taxon>Clavicipitaceae</taxon>
        <taxon>Epichloe</taxon>
    </lineage>
</organism>
<dbReference type="Pfam" id="PF10022">
    <property type="entry name" value="DUF2264"/>
    <property type="match status" value="1"/>
</dbReference>
<feature type="domain" description="DUF2264" evidence="2">
    <location>
        <begin position="45"/>
        <end position="132"/>
    </location>
</feature>
<dbReference type="EMBL" id="CP031386">
    <property type="protein sequence ID" value="QPG96389.1"/>
    <property type="molecule type" value="Genomic_DNA"/>
</dbReference>
<dbReference type="AlphaFoldDB" id="A0A7S9KP09"/>
<evidence type="ECO:0000259" key="3">
    <source>
        <dbReference type="Pfam" id="PF20938"/>
    </source>
</evidence>
<sequence>MALNLGLRYPPIHSPKWLFVTVPQSKNSSEPSSILENLSTWQRVVHRDGPEGIHQKDYYSSSFAIQFPRLLYARLAGEEDLHRTAEFRKRAQMAALDLVHFDDDQGRATPLERSVGYRFGMVSFWRALAYADILVTRAVDVGNGIFSLEQYALASQLGLPDEGGEPWKTRRFSEYAGLEYRDDKPVLVSRWKSFADVTVTTVLIPLGEKTSDWHLASTYQDLYGEKRCKETSPPNKIIGDYDTDSPEGWVTDQMSVTGGWTSSASDGVSRMAVQDDARPSSQLAPMNR</sequence>
<dbReference type="InterPro" id="IPR016624">
    <property type="entry name" value="UCP014753"/>
</dbReference>
<keyword evidence="5" id="KW-1185">Reference proteome</keyword>
<dbReference type="Proteomes" id="UP000594364">
    <property type="component" value="Chromosome 2"/>
</dbReference>
<evidence type="ECO:0000313" key="5">
    <source>
        <dbReference type="Proteomes" id="UP000594364"/>
    </source>
</evidence>
<reference evidence="4 5" key="1">
    <citation type="journal article" date="2018" name="PLoS Genet.">
        <title>Repeat elements organise 3D genome structure and mediate transcription in the filamentous fungus Epichloe festucae.</title>
        <authorList>
            <person name="Winter D.J."/>
            <person name="Ganley A.R.D."/>
            <person name="Young C.A."/>
            <person name="Liachko I."/>
            <person name="Schardl C.L."/>
            <person name="Dupont P.Y."/>
            <person name="Berry D."/>
            <person name="Ram A."/>
            <person name="Scott B."/>
            <person name="Cox M.P."/>
        </authorList>
    </citation>
    <scope>NUCLEOTIDE SEQUENCE [LARGE SCALE GENOMIC DNA]</scope>
    <source>
        <strain evidence="4 5">Fl1</strain>
    </source>
</reference>
<dbReference type="PANTHER" id="PTHR35339">
    <property type="entry name" value="LINALOOL DEHYDRATASE_ISOMERASE DOMAIN-CONTAINING PROTEIN"/>
    <property type="match status" value="1"/>
</dbReference>